<comment type="caution">
    <text evidence="2">The sequence shown here is derived from an EMBL/GenBank/DDBJ whole genome shotgun (WGS) entry which is preliminary data.</text>
</comment>
<dbReference type="AlphaFoldDB" id="A0AAV9BTS8"/>
<accession>A0AAV9BTS8</accession>
<evidence type="ECO:0000256" key="1">
    <source>
        <dbReference type="SAM" id="MobiDB-lite"/>
    </source>
</evidence>
<keyword evidence="3" id="KW-1185">Reference proteome</keyword>
<gene>
    <name evidence="2" type="ORF">QJS04_geneDACA004770</name>
</gene>
<reference evidence="2" key="1">
    <citation type="journal article" date="2023" name="Nat. Commun.">
        <title>Diploid and tetraploid genomes of Acorus and the evolution of monocots.</title>
        <authorList>
            <person name="Ma L."/>
            <person name="Liu K.W."/>
            <person name="Li Z."/>
            <person name="Hsiao Y.Y."/>
            <person name="Qi Y."/>
            <person name="Fu T."/>
            <person name="Tang G.D."/>
            <person name="Zhang D."/>
            <person name="Sun W.H."/>
            <person name="Liu D.K."/>
            <person name="Li Y."/>
            <person name="Chen G.Z."/>
            <person name="Liu X.D."/>
            <person name="Liao X.Y."/>
            <person name="Jiang Y.T."/>
            <person name="Yu X."/>
            <person name="Hao Y."/>
            <person name="Huang J."/>
            <person name="Zhao X.W."/>
            <person name="Ke S."/>
            <person name="Chen Y.Y."/>
            <person name="Wu W.L."/>
            <person name="Hsu J.L."/>
            <person name="Lin Y.F."/>
            <person name="Huang M.D."/>
            <person name="Li C.Y."/>
            <person name="Huang L."/>
            <person name="Wang Z.W."/>
            <person name="Zhao X."/>
            <person name="Zhong W.Y."/>
            <person name="Peng D.H."/>
            <person name="Ahmad S."/>
            <person name="Lan S."/>
            <person name="Zhang J.S."/>
            <person name="Tsai W.C."/>
            <person name="Van de Peer Y."/>
            <person name="Liu Z.J."/>
        </authorList>
    </citation>
    <scope>NUCLEOTIDE SEQUENCE</scope>
    <source>
        <strain evidence="2">SCP</strain>
    </source>
</reference>
<protein>
    <submittedName>
        <fullName evidence="2">Uncharacterized protein</fullName>
    </submittedName>
</protein>
<evidence type="ECO:0000313" key="2">
    <source>
        <dbReference type="EMBL" id="KAK1279562.1"/>
    </source>
</evidence>
<proteinExistence type="predicted"/>
<name>A0AAV9BTS8_ACOGR</name>
<dbReference type="Proteomes" id="UP001179952">
    <property type="component" value="Unassembled WGS sequence"/>
</dbReference>
<evidence type="ECO:0000313" key="3">
    <source>
        <dbReference type="Proteomes" id="UP001179952"/>
    </source>
</evidence>
<sequence length="73" mass="8005">MRKRYTLGSNPGGPRGTRAALPTRPRLVFLRTVDEEKNSCSTMIGNKVSHTVNVVVNIRDSLSHTSSAHDENA</sequence>
<reference evidence="2" key="2">
    <citation type="submission" date="2023-06" db="EMBL/GenBank/DDBJ databases">
        <authorList>
            <person name="Ma L."/>
            <person name="Liu K.-W."/>
            <person name="Li Z."/>
            <person name="Hsiao Y.-Y."/>
            <person name="Qi Y."/>
            <person name="Fu T."/>
            <person name="Tang G."/>
            <person name="Zhang D."/>
            <person name="Sun W.-H."/>
            <person name="Liu D.-K."/>
            <person name="Li Y."/>
            <person name="Chen G.-Z."/>
            <person name="Liu X.-D."/>
            <person name="Liao X.-Y."/>
            <person name="Jiang Y.-T."/>
            <person name="Yu X."/>
            <person name="Hao Y."/>
            <person name="Huang J."/>
            <person name="Zhao X.-W."/>
            <person name="Ke S."/>
            <person name="Chen Y.-Y."/>
            <person name="Wu W.-L."/>
            <person name="Hsu J.-L."/>
            <person name="Lin Y.-F."/>
            <person name="Huang M.-D."/>
            <person name="Li C.-Y."/>
            <person name="Huang L."/>
            <person name="Wang Z.-W."/>
            <person name="Zhao X."/>
            <person name="Zhong W.-Y."/>
            <person name="Peng D.-H."/>
            <person name="Ahmad S."/>
            <person name="Lan S."/>
            <person name="Zhang J.-S."/>
            <person name="Tsai W.-C."/>
            <person name="Van De Peer Y."/>
            <person name="Liu Z.-J."/>
        </authorList>
    </citation>
    <scope>NUCLEOTIDE SEQUENCE</scope>
    <source>
        <strain evidence="2">SCP</strain>
        <tissue evidence="2">Leaves</tissue>
    </source>
</reference>
<dbReference type="EMBL" id="JAUJYN010000001">
    <property type="protein sequence ID" value="KAK1279562.1"/>
    <property type="molecule type" value="Genomic_DNA"/>
</dbReference>
<feature type="region of interest" description="Disordered" evidence="1">
    <location>
        <begin position="1"/>
        <end position="23"/>
    </location>
</feature>
<organism evidence="2 3">
    <name type="scientific">Acorus gramineus</name>
    <name type="common">Dwarf sweet flag</name>
    <dbReference type="NCBI Taxonomy" id="55184"/>
    <lineage>
        <taxon>Eukaryota</taxon>
        <taxon>Viridiplantae</taxon>
        <taxon>Streptophyta</taxon>
        <taxon>Embryophyta</taxon>
        <taxon>Tracheophyta</taxon>
        <taxon>Spermatophyta</taxon>
        <taxon>Magnoliopsida</taxon>
        <taxon>Liliopsida</taxon>
        <taxon>Acoraceae</taxon>
        <taxon>Acorus</taxon>
    </lineage>
</organism>